<proteinExistence type="predicted"/>
<organism evidence="1 2">
    <name type="scientific">Laccaria amethystina LaAM-08-1</name>
    <dbReference type="NCBI Taxonomy" id="1095629"/>
    <lineage>
        <taxon>Eukaryota</taxon>
        <taxon>Fungi</taxon>
        <taxon>Dikarya</taxon>
        <taxon>Basidiomycota</taxon>
        <taxon>Agaricomycotina</taxon>
        <taxon>Agaricomycetes</taxon>
        <taxon>Agaricomycetidae</taxon>
        <taxon>Agaricales</taxon>
        <taxon>Agaricineae</taxon>
        <taxon>Hydnangiaceae</taxon>
        <taxon>Laccaria</taxon>
    </lineage>
</organism>
<evidence type="ECO:0000313" key="2">
    <source>
        <dbReference type="Proteomes" id="UP000054477"/>
    </source>
</evidence>
<reference evidence="1 2" key="1">
    <citation type="submission" date="2014-04" db="EMBL/GenBank/DDBJ databases">
        <authorList>
            <consortium name="DOE Joint Genome Institute"/>
            <person name="Kuo A."/>
            <person name="Kohler A."/>
            <person name="Nagy L.G."/>
            <person name="Floudas D."/>
            <person name="Copeland A."/>
            <person name="Barry K.W."/>
            <person name="Cichocki N."/>
            <person name="Veneault-Fourrey C."/>
            <person name="LaButti K."/>
            <person name="Lindquist E.A."/>
            <person name="Lipzen A."/>
            <person name="Lundell T."/>
            <person name="Morin E."/>
            <person name="Murat C."/>
            <person name="Sun H."/>
            <person name="Tunlid A."/>
            <person name="Henrissat B."/>
            <person name="Grigoriev I.V."/>
            <person name="Hibbett D.S."/>
            <person name="Martin F."/>
            <person name="Nordberg H.P."/>
            <person name="Cantor M.N."/>
            <person name="Hua S.X."/>
        </authorList>
    </citation>
    <scope>NUCLEOTIDE SEQUENCE [LARGE SCALE GENOMIC DNA]</scope>
    <source>
        <strain evidence="1 2">LaAM-08-1</strain>
    </source>
</reference>
<protein>
    <submittedName>
        <fullName evidence="1">Uncharacterized protein</fullName>
    </submittedName>
</protein>
<dbReference type="PANTHER" id="PTHR31912:SF34">
    <property type="entry name" value="NOTOCHORD-RELATED PROTEIN"/>
    <property type="match status" value="1"/>
</dbReference>
<dbReference type="AlphaFoldDB" id="A0A0C9XB45"/>
<dbReference type="HOGENOM" id="CLU_004591_2_0_1"/>
<dbReference type="STRING" id="1095629.A0A0C9XB45"/>
<keyword evidence="2" id="KW-1185">Reference proteome</keyword>
<dbReference type="PANTHER" id="PTHR31912">
    <property type="entry name" value="IP13529P"/>
    <property type="match status" value="1"/>
</dbReference>
<evidence type="ECO:0000313" key="1">
    <source>
        <dbReference type="EMBL" id="KIJ94946.1"/>
    </source>
</evidence>
<name>A0A0C9XB45_9AGAR</name>
<reference evidence="2" key="2">
    <citation type="submission" date="2015-01" db="EMBL/GenBank/DDBJ databases">
        <title>Evolutionary Origins and Diversification of the Mycorrhizal Mutualists.</title>
        <authorList>
            <consortium name="DOE Joint Genome Institute"/>
            <consortium name="Mycorrhizal Genomics Consortium"/>
            <person name="Kohler A."/>
            <person name="Kuo A."/>
            <person name="Nagy L.G."/>
            <person name="Floudas D."/>
            <person name="Copeland A."/>
            <person name="Barry K.W."/>
            <person name="Cichocki N."/>
            <person name="Veneault-Fourrey C."/>
            <person name="LaButti K."/>
            <person name="Lindquist E.A."/>
            <person name="Lipzen A."/>
            <person name="Lundell T."/>
            <person name="Morin E."/>
            <person name="Murat C."/>
            <person name="Riley R."/>
            <person name="Ohm R."/>
            <person name="Sun H."/>
            <person name="Tunlid A."/>
            <person name="Henrissat B."/>
            <person name="Grigoriev I.V."/>
            <person name="Hibbett D.S."/>
            <person name="Martin F."/>
        </authorList>
    </citation>
    <scope>NUCLEOTIDE SEQUENCE [LARGE SCALE GENOMIC DNA]</scope>
    <source>
        <strain evidence="2">LaAM-08-1</strain>
    </source>
</reference>
<dbReference type="Proteomes" id="UP000054477">
    <property type="component" value="Unassembled WGS sequence"/>
</dbReference>
<dbReference type="EMBL" id="KN838773">
    <property type="protein sequence ID" value="KIJ94946.1"/>
    <property type="molecule type" value="Genomic_DNA"/>
</dbReference>
<accession>A0A0C9XB45</accession>
<gene>
    <name evidence="1" type="ORF">K443DRAFT_639947</name>
</gene>
<sequence>MNIFLWILREGGAHDVPTLYHLRQVQASLRKSTGVPTTQHQSPKGNVYSMNDPRTLVAMDWANPAVCDHICRYPVIPRDGVISEVYHAQKWRKDVNPHTLSPMYDAGNCHYYIDEVACLKNGTYVIPVRWLEDEDGNVCADAYAVVFDHQLVANVVDNEIIFIQASNLQHNFLDLRDMGLLPTWNSQSIESGHPARMPNPDRTLAEGDPLYTSWIDVFGDDVSRNRSKSWNKHWNIYISHRNLPRKFLQQEFHTHFVSTSPVASITEQFHGIKEVIESTHQKPVKVRHGTSGAQMRFKIGVNCGPGDNPAQSEVCGHIGGNGNQLCRKCHAGGMHKFKESDEGFHSLFEPGNARSAEEIVLDVESQVRLACLGVAQAVQTQQTKTGVKDAYTQYWIDYLIDRARTLRKENPRRTITDIQTELLTWVEEHKNDIYNPFLKLDGFDAAVDTPVEILHTILLGIVKYLWHGSHTSWTASQKQTYSVPNYIMQYANSLIGQQFKTITQVNVFHVYDLVDSTRFLLTKAVGELTALLWIPEIQNMEEYLSDVEIAAANVLDLFALIDPLKLTSKLKLHLLAHLKADILCFGPLVGVATETFEYFNAIFRFCSIFSNHLAPSRDIVFQFASQEVLKYRLTGGWWPEGDGEWNRAGPSVRNFIHDHPTLQALVGWTSNEKPVNDNKIEKRKYVPWHQTQGAKAVNSSEVVHSLWTACRSVVASSGDVCLVGSWVFATSPFNRTQSITGRIVEIVAEPEGKRTVVILDVFDVRRTRHEIYGMPMLARRHEETVYAVIPPADIGFLYNVQHDCPLAKCTASGKQPLVQEQVESGLFKTYIEHRSIESFVINTHAFHNAHRLRAALDRSLVVPIPLYQLEDRKAQHAKIAQSLRATQKAKREARASQKKEMFPPSNCLSSLIHEITDSLNTNYQDRS</sequence>
<dbReference type="OrthoDB" id="2506088at2759"/>